<dbReference type="Proteomes" id="UP000886939">
    <property type="component" value="Unassembled WGS sequence"/>
</dbReference>
<dbReference type="GO" id="GO:0006508">
    <property type="term" value="P:proteolysis"/>
    <property type="evidence" value="ECO:0007669"/>
    <property type="project" value="UniProtKB-KW"/>
</dbReference>
<dbReference type="OrthoDB" id="5592957at2"/>
<gene>
    <name evidence="1" type="ORF">KAM343_19090</name>
    <name evidence="2" type="ORF">KAM351_15910</name>
    <name evidence="3" type="ORF">KAM382_31740</name>
    <name evidence="4" type="ORF">N5I07_09875</name>
</gene>
<keyword evidence="4" id="KW-0645">Protease</keyword>
<dbReference type="Proteomes" id="UP000737420">
    <property type="component" value="Unassembled WGS sequence"/>
</dbReference>
<dbReference type="EMBL" id="BPNI01000032">
    <property type="protein sequence ID" value="GJA41113.1"/>
    <property type="molecule type" value="Genomic_DNA"/>
</dbReference>
<dbReference type="EMBL" id="BPOP01000037">
    <property type="protein sequence ID" value="GJB93113.1"/>
    <property type="molecule type" value="Genomic_DNA"/>
</dbReference>
<evidence type="ECO:0000313" key="6">
    <source>
        <dbReference type="Proteomes" id="UP000886939"/>
    </source>
</evidence>
<organism evidence="1 6">
    <name type="scientific">Aeromonas caviae</name>
    <name type="common">Aeromonas punctata</name>
    <dbReference type="NCBI Taxonomy" id="648"/>
    <lineage>
        <taxon>Bacteria</taxon>
        <taxon>Pseudomonadati</taxon>
        <taxon>Pseudomonadota</taxon>
        <taxon>Gammaproteobacteria</taxon>
        <taxon>Aeromonadales</taxon>
        <taxon>Aeromonadaceae</taxon>
        <taxon>Aeromonas</taxon>
    </lineage>
</organism>
<reference evidence="1 5" key="1">
    <citation type="submission" date="2021-07" db="EMBL/GenBank/DDBJ databases">
        <title>Draft genome sequence of carbapenem-resistant Aeromonas spp. in Japan.</title>
        <authorList>
            <person name="Maehana S."/>
            <person name="Suzuki M."/>
            <person name="Kitasato H."/>
        </authorList>
    </citation>
    <scope>NUCLEOTIDE SEQUENCE</scope>
    <source>
        <strain evidence="1">KAM343</strain>
        <strain evidence="2">KAM351</strain>
        <strain evidence="3 5">KAM382</strain>
    </source>
</reference>
<protein>
    <submittedName>
        <fullName evidence="4">DUF922 domain-containing Zn-dependent protease</fullName>
    </submittedName>
</protein>
<dbReference type="EMBL" id="JAOCFT010000001">
    <property type="protein sequence ID" value="MDH1897873.1"/>
    <property type="molecule type" value="Genomic_DNA"/>
</dbReference>
<reference evidence="4" key="2">
    <citation type="submission" date="2022-09" db="EMBL/GenBank/DDBJ databases">
        <title>Intensive care unit water sources are persistently colonized with multi-drug resistant bacteria and are the site of extensive horizontal gene transfer of antibiotic resistance genes.</title>
        <authorList>
            <person name="Diorio-Toth L."/>
        </authorList>
    </citation>
    <scope>NUCLEOTIDE SEQUENCE</scope>
    <source>
        <strain evidence="4">GD03796</strain>
    </source>
</reference>
<sequence length="201" mass="22078">MGLFSKTGVTVALIYAASIGAVPSHYAGVKVAPDIKVDFQFYRVSGADVGAVMRQITALSPTQADGHIGKASYQLSWQLQTKATAARCELEQASVRARIQVRVPNWMDKARAPAKERQKWDKLVAAMFDYESRHKDILLESVSQLGTRLAQLPVTRDCPTLEHQGWQAGQAVLEATRARFDTLASQTDQGRKLGVVWPRAG</sequence>
<evidence type="ECO:0000313" key="5">
    <source>
        <dbReference type="Proteomes" id="UP000737420"/>
    </source>
</evidence>
<dbReference type="GeneID" id="48822733"/>
<evidence type="ECO:0000313" key="1">
    <source>
        <dbReference type="EMBL" id="GJA41113.1"/>
    </source>
</evidence>
<dbReference type="Proteomes" id="UP000886934">
    <property type="component" value="Unassembled WGS sequence"/>
</dbReference>
<dbReference type="Pfam" id="PF06037">
    <property type="entry name" value="DUF922"/>
    <property type="match status" value="1"/>
</dbReference>
<dbReference type="RefSeq" id="WP_010674487.1">
    <property type="nucleotide sequence ID" value="NZ_AP022013.1"/>
</dbReference>
<dbReference type="Proteomes" id="UP001160758">
    <property type="component" value="Unassembled WGS sequence"/>
</dbReference>
<dbReference type="EMBL" id="BPNN01000018">
    <property type="protein sequence ID" value="GJA62980.1"/>
    <property type="molecule type" value="Genomic_DNA"/>
</dbReference>
<accession>A0A125XYX9</accession>
<evidence type="ECO:0000313" key="2">
    <source>
        <dbReference type="EMBL" id="GJA62980.1"/>
    </source>
</evidence>
<name>A0A125XYX9_AERCA</name>
<dbReference type="AlphaFoldDB" id="A0A125XYX9"/>
<proteinExistence type="predicted"/>
<evidence type="ECO:0000313" key="3">
    <source>
        <dbReference type="EMBL" id="GJB93113.1"/>
    </source>
</evidence>
<comment type="caution">
    <text evidence="1">The sequence shown here is derived from an EMBL/GenBank/DDBJ whole genome shotgun (WGS) entry which is preliminary data.</text>
</comment>
<keyword evidence="4" id="KW-0378">Hydrolase</keyword>
<dbReference type="GO" id="GO:0008233">
    <property type="term" value="F:peptidase activity"/>
    <property type="evidence" value="ECO:0007669"/>
    <property type="project" value="UniProtKB-KW"/>
</dbReference>
<evidence type="ECO:0000313" key="4">
    <source>
        <dbReference type="EMBL" id="MDH1897873.1"/>
    </source>
</evidence>
<dbReference type="InterPro" id="IPR010321">
    <property type="entry name" value="DUF922"/>
</dbReference>